<dbReference type="SUPFAM" id="SSF57850">
    <property type="entry name" value="RING/U-box"/>
    <property type="match status" value="1"/>
</dbReference>
<evidence type="ECO:0000313" key="8">
    <source>
        <dbReference type="Proteomes" id="UP000046392"/>
    </source>
</evidence>
<keyword evidence="5" id="KW-0727">SH2 domain</keyword>
<keyword evidence="1" id="KW-0479">Metal-binding</keyword>
<evidence type="ECO:0000313" key="9">
    <source>
        <dbReference type="WBParaSite" id="SPAL_0000002300.1"/>
    </source>
</evidence>
<feature type="domain" description="RING-type" evidence="7">
    <location>
        <begin position="5"/>
        <end position="53"/>
    </location>
</feature>
<evidence type="ECO:0000256" key="1">
    <source>
        <dbReference type="ARBA" id="ARBA00022723"/>
    </source>
</evidence>
<dbReference type="InterPro" id="IPR027370">
    <property type="entry name" value="Znf-RING_euk"/>
</dbReference>
<feature type="domain" description="SH2" evidence="6">
    <location>
        <begin position="104"/>
        <end position="155"/>
    </location>
</feature>
<reference evidence="9" key="1">
    <citation type="submission" date="2017-02" db="UniProtKB">
        <authorList>
            <consortium name="WormBaseParasite"/>
        </authorList>
    </citation>
    <scope>IDENTIFICATION</scope>
</reference>
<evidence type="ECO:0000256" key="2">
    <source>
        <dbReference type="ARBA" id="ARBA00022771"/>
    </source>
</evidence>
<dbReference type="PROSITE" id="PS50001">
    <property type="entry name" value="SH2"/>
    <property type="match status" value="1"/>
</dbReference>
<keyword evidence="8" id="KW-1185">Reference proteome</keyword>
<dbReference type="PROSITE" id="PS50089">
    <property type="entry name" value="ZF_RING_2"/>
    <property type="match status" value="1"/>
</dbReference>
<name>A0A0N5B1R9_STREA</name>
<keyword evidence="2 4" id="KW-0863">Zinc-finger</keyword>
<dbReference type="Proteomes" id="UP000046392">
    <property type="component" value="Unplaced"/>
</dbReference>
<dbReference type="AlphaFoldDB" id="A0A0N5B1R9"/>
<accession>A0A0N5B1R9</accession>
<dbReference type="InterPro" id="IPR013083">
    <property type="entry name" value="Znf_RING/FYVE/PHD"/>
</dbReference>
<dbReference type="Pfam" id="PF13445">
    <property type="entry name" value="zf-RING_UBOX"/>
    <property type="match status" value="1"/>
</dbReference>
<proteinExistence type="predicted"/>
<dbReference type="Gene3D" id="3.30.40.10">
    <property type="entry name" value="Zinc/RING finger domain, C3HC4 (zinc finger)"/>
    <property type="match status" value="1"/>
</dbReference>
<organism evidence="8 9">
    <name type="scientific">Strongyloides papillosus</name>
    <name type="common">Intestinal threadworm</name>
    <dbReference type="NCBI Taxonomy" id="174720"/>
    <lineage>
        <taxon>Eukaryota</taxon>
        <taxon>Metazoa</taxon>
        <taxon>Ecdysozoa</taxon>
        <taxon>Nematoda</taxon>
        <taxon>Chromadorea</taxon>
        <taxon>Rhabditida</taxon>
        <taxon>Tylenchina</taxon>
        <taxon>Panagrolaimomorpha</taxon>
        <taxon>Strongyloidoidea</taxon>
        <taxon>Strongyloididae</taxon>
        <taxon>Strongyloides</taxon>
    </lineage>
</organism>
<keyword evidence="3" id="KW-0862">Zinc</keyword>
<dbReference type="InterPro" id="IPR001841">
    <property type="entry name" value="Znf_RING"/>
</dbReference>
<dbReference type="WBParaSite" id="SPAL_0000002300.1">
    <property type="protein sequence ID" value="SPAL_0000002300.1"/>
    <property type="gene ID" value="SPAL_0000002300"/>
</dbReference>
<evidence type="ECO:0000259" key="6">
    <source>
        <dbReference type="PROSITE" id="PS50001"/>
    </source>
</evidence>
<evidence type="ECO:0000259" key="7">
    <source>
        <dbReference type="PROSITE" id="PS50089"/>
    </source>
</evidence>
<evidence type="ECO:0000256" key="3">
    <source>
        <dbReference type="ARBA" id="ARBA00022833"/>
    </source>
</evidence>
<dbReference type="InterPro" id="IPR000980">
    <property type="entry name" value="SH2"/>
</dbReference>
<sequence>MSFECQVCFESYTDHGTEHAPYSSPCGHIMVKSCLERLKEFGSRDEFNCLFCKKRIIFELCHPIYLSLNDENCQKINSLDFIDEFIKKEYEEMSRNSFCPSLPYDHGKMRRANAGKYFDPKAVVGDFISNNSETSAGNDAISLEGSTRFKHFWIH</sequence>
<protein>
    <submittedName>
        <fullName evidence="9">RING-type domain-containing protein</fullName>
    </submittedName>
</protein>
<dbReference type="GO" id="GO:0008270">
    <property type="term" value="F:zinc ion binding"/>
    <property type="evidence" value="ECO:0007669"/>
    <property type="project" value="UniProtKB-KW"/>
</dbReference>
<evidence type="ECO:0000256" key="5">
    <source>
        <dbReference type="PROSITE-ProRule" id="PRU00191"/>
    </source>
</evidence>
<evidence type="ECO:0000256" key="4">
    <source>
        <dbReference type="PROSITE-ProRule" id="PRU00175"/>
    </source>
</evidence>